<dbReference type="SUPFAM" id="SSF53098">
    <property type="entry name" value="Ribonuclease H-like"/>
    <property type="match status" value="1"/>
</dbReference>
<dbReference type="Gene3D" id="3.10.10.10">
    <property type="entry name" value="HIV Type 1 Reverse Transcriptase, subunit A, domain 1"/>
    <property type="match status" value="1"/>
</dbReference>
<dbReference type="Proteomes" id="UP000770661">
    <property type="component" value="Unassembled WGS sequence"/>
</dbReference>
<evidence type="ECO:0000256" key="3">
    <source>
        <dbReference type="ARBA" id="ARBA00022722"/>
    </source>
</evidence>
<comment type="caution">
    <text evidence="9">The sequence shown here is derived from an EMBL/GenBank/DDBJ whole genome shotgun (WGS) entry which is preliminary data.</text>
</comment>
<evidence type="ECO:0000313" key="9">
    <source>
        <dbReference type="EMBL" id="KAG0701317.1"/>
    </source>
</evidence>
<dbReference type="InterPro" id="IPR012337">
    <property type="entry name" value="RNaseH-like_sf"/>
</dbReference>
<dbReference type="PANTHER" id="PTHR37984">
    <property type="entry name" value="PROTEIN CBG26694"/>
    <property type="match status" value="1"/>
</dbReference>
<evidence type="ECO:0000259" key="8">
    <source>
        <dbReference type="Pfam" id="PF17917"/>
    </source>
</evidence>
<feature type="domain" description="Reverse transcriptase RNase H-like" evidence="8">
    <location>
        <begin position="534"/>
        <end position="646"/>
    </location>
</feature>
<evidence type="ECO:0000256" key="2">
    <source>
        <dbReference type="ARBA" id="ARBA00022695"/>
    </source>
</evidence>
<evidence type="ECO:0000256" key="7">
    <source>
        <dbReference type="SAM" id="MobiDB-lite"/>
    </source>
</evidence>
<sequence>MKDYFQKCTAEAVECQFRCRTCDTDLSDYMLLRKVMVGLSDPALKKEVFQGCPSFNSVGQLQQKCFAHEAAVRDAGVWCRAARSVIASTASWASTDDETEECVAADRAPTQRQQAPHASYLNCGYAHGPATSLYLSLGACKARKGLGLVPEAFPLHTQPVVGAACSESFQGGVSHQASPKLTEVPFPPLEENATRLEEWLLQRFSSTTFNTTRSPLPVMAGPPHHIPLVPGAAPYACHTPATVPKHWEAEVKAQLEEDVSRGVIEPVPAGEATDWCARMVVVAKKTGHPRRTVDFQRLNACCKRETHHTAAPFDMVSGVPVHTYKTVADAFWGFHQVELDAESRRLTTFITPWGCFRYRRTPMRHCSASDAYTKRFDDSVQDILRKYKCVDDTLLYDTCVEDAFWHTYEFLDTCARAGVTLKPEKVWFCRREAEFVGFHLGWEHYQPTSESLTAIREFAMPDRPTITDIRSWHGMVNQLAPFLATAPVMEPFRELLKRPAGKRVYWDEQLRQKFHQAQATLCQLAKDGLVYYDKSMPTAVVTDWSKEGLGFVVLQHHCACALPDTPFCCRGGWRLALYGSRHLSPAEAGYSAVEGEALAVAWCLRKARLFLLGCPNLLVVTDHRPLVGLFKDRSLAEVLNPRLLHLKEKTLHYRFAIKYLPGKQNNAADSLSRFSALKAAPDVDDIDQEEEIAAAVCAVMSAALEHDGPVTMDEEMVAKAASEDPAYQLLFNKVMSGDWHQHKAQEAPCLRPYFTVRDRLAVVGSLVTYTFGGGSVRLVVPAPLQYRVASNLHAGHQGLDSMLRCRRYVSAGGNSYLAYADRLTGWLELAHFPSSTSSSRIITRLRRFFARWGAPKEISTDGGTNVASSEMVTFLRTWGGQDLLKPANKSRDTSQDNFTMAVSKELRGRKVDISEPPPAVQRQASRRPATRSATETFLIGYPSSSISGSQLPTNRQAFQYFLHLQSLPENTGNPKHQDLANETVEAIIPFWQMARIKTMTKYNAAQHFMTLHKKHRDLARNNGRTGDPGGKRSAFVMELDSLFDIGASDAIQEIERNRLLSREKKDKDIRFYQDQKE</sequence>
<dbReference type="CDD" id="cd09274">
    <property type="entry name" value="RNase_HI_RT_Ty3"/>
    <property type="match status" value="1"/>
</dbReference>
<dbReference type="InterPro" id="IPR043502">
    <property type="entry name" value="DNA/RNA_pol_sf"/>
</dbReference>
<gene>
    <name evidence="9" type="primary">pol_15</name>
    <name evidence="9" type="ORF">GWK47_025331</name>
</gene>
<dbReference type="CDD" id="cd01647">
    <property type="entry name" value="RT_LTR"/>
    <property type="match status" value="1"/>
</dbReference>
<dbReference type="GO" id="GO:0003676">
    <property type="term" value="F:nucleic acid binding"/>
    <property type="evidence" value="ECO:0007669"/>
    <property type="project" value="InterPro"/>
</dbReference>
<dbReference type="GO" id="GO:0004519">
    <property type="term" value="F:endonuclease activity"/>
    <property type="evidence" value="ECO:0007669"/>
    <property type="project" value="UniProtKB-KW"/>
</dbReference>
<dbReference type="InterPro" id="IPR043128">
    <property type="entry name" value="Rev_trsase/Diguanyl_cyclase"/>
</dbReference>
<dbReference type="GO" id="GO:0016787">
    <property type="term" value="F:hydrolase activity"/>
    <property type="evidence" value="ECO:0007669"/>
    <property type="project" value="UniProtKB-KW"/>
</dbReference>
<keyword evidence="6" id="KW-0695">RNA-directed DNA polymerase</keyword>
<dbReference type="Gene3D" id="3.30.70.270">
    <property type="match status" value="1"/>
</dbReference>
<dbReference type="GO" id="GO:0042575">
    <property type="term" value="C:DNA polymerase complex"/>
    <property type="evidence" value="ECO:0007669"/>
    <property type="project" value="UniProtKB-ARBA"/>
</dbReference>
<feature type="region of interest" description="Disordered" evidence="7">
    <location>
        <begin position="911"/>
        <end position="933"/>
    </location>
</feature>
<dbReference type="GO" id="GO:0003964">
    <property type="term" value="F:RNA-directed DNA polymerase activity"/>
    <property type="evidence" value="ECO:0007669"/>
    <property type="project" value="UniProtKB-KW"/>
</dbReference>
<evidence type="ECO:0000256" key="6">
    <source>
        <dbReference type="ARBA" id="ARBA00022918"/>
    </source>
</evidence>
<dbReference type="PANTHER" id="PTHR37984:SF5">
    <property type="entry name" value="PROTEIN NYNRIN-LIKE"/>
    <property type="match status" value="1"/>
</dbReference>
<dbReference type="Gene3D" id="3.30.420.10">
    <property type="entry name" value="Ribonuclease H-like superfamily/Ribonuclease H"/>
    <property type="match status" value="1"/>
</dbReference>
<keyword evidence="2" id="KW-0548">Nucleotidyltransferase</keyword>
<keyword evidence="10" id="KW-1185">Reference proteome</keyword>
<evidence type="ECO:0000313" key="10">
    <source>
        <dbReference type="Proteomes" id="UP000770661"/>
    </source>
</evidence>
<evidence type="ECO:0000256" key="1">
    <source>
        <dbReference type="ARBA" id="ARBA00022679"/>
    </source>
</evidence>
<protein>
    <submittedName>
        <fullName evidence="9">Retrovirus-related Pol polyprotein from transposon 17.6</fullName>
    </submittedName>
</protein>
<proteinExistence type="predicted"/>
<keyword evidence="3" id="KW-0540">Nuclease</keyword>
<evidence type="ECO:0000256" key="5">
    <source>
        <dbReference type="ARBA" id="ARBA00022801"/>
    </source>
</evidence>
<organism evidence="9 10">
    <name type="scientific">Chionoecetes opilio</name>
    <name type="common">Atlantic snow crab</name>
    <name type="synonym">Cancer opilio</name>
    <dbReference type="NCBI Taxonomy" id="41210"/>
    <lineage>
        <taxon>Eukaryota</taxon>
        <taxon>Metazoa</taxon>
        <taxon>Ecdysozoa</taxon>
        <taxon>Arthropoda</taxon>
        <taxon>Crustacea</taxon>
        <taxon>Multicrustacea</taxon>
        <taxon>Malacostraca</taxon>
        <taxon>Eumalacostraca</taxon>
        <taxon>Eucarida</taxon>
        <taxon>Decapoda</taxon>
        <taxon>Pleocyemata</taxon>
        <taxon>Brachyura</taxon>
        <taxon>Eubrachyura</taxon>
        <taxon>Majoidea</taxon>
        <taxon>Majidae</taxon>
        <taxon>Chionoecetes</taxon>
    </lineage>
</organism>
<dbReference type="InterPro" id="IPR050951">
    <property type="entry name" value="Retrovirus_Pol_polyprotein"/>
</dbReference>
<dbReference type="SUPFAM" id="SSF56672">
    <property type="entry name" value="DNA/RNA polymerases"/>
    <property type="match status" value="1"/>
</dbReference>
<dbReference type="OrthoDB" id="6619148at2759"/>
<keyword evidence="4" id="KW-0255">Endonuclease</keyword>
<dbReference type="Pfam" id="PF17917">
    <property type="entry name" value="RT_RNaseH"/>
    <property type="match status" value="1"/>
</dbReference>
<dbReference type="InterPro" id="IPR036397">
    <property type="entry name" value="RNaseH_sf"/>
</dbReference>
<keyword evidence="5" id="KW-0378">Hydrolase</keyword>
<dbReference type="InterPro" id="IPR041373">
    <property type="entry name" value="RT_RNaseH"/>
</dbReference>
<dbReference type="EMBL" id="JACEEZ010025391">
    <property type="protein sequence ID" value="KAG0701317.1"/>
    <property type="molecule type" value="Genomic_DNA"/>
</dbReference>
<dbReference type="AlphaFoldDB" id="A0A8J8WN65"/>
<reference evidence="9" key="1">
    <citation type="submission" date="2020-07" db="EMBL/GenBank/DDBJ databases">
        <title>The High-quality genome of the commercially important snow crab, Chionoecetes opilio.</title>
        <authorList>
            <person name="Jeong J.-H."/>
            <person name="Ryu S."/>
        </authorList>
    </citation>
    <scope>NUCLEOTIDE SEQUENCE</scope>
    <source>
        <strain evidence="9">MADBK_172401_WGS</strain>
        <tissue evidence="9">Digestive gland</tissue>
    </source>
</reference>
<accession>A0A8J8WN65</accession>
<evidence type="ECO:0000256" key="4">
    <source>
        <dbReference type="ARBA" id="ARBA00022759"/>
    </source>
</evidence>
<name>A0A8J8WN65_CHIOP</name>
<keyword evidence="1" id="KW-0808">Transferase</keyword>